<keyword evidence="1" id="KW-0175">Coiled coil</keyword>
<feature type="coiled-coil region" evidence="1">
    <location>
        <begin position="319"/>
        <end position="377"/>
    </location>
</feature>
<sequence length="1611" mass="189762">MSTEASNAPVDKAPSKGSAKANSIEEEDYNLNEELGKNTGTTQQSQKFGQGYQRRQYNEFSRDSLTTRPDIDDLIEARFAKYESQGTSSHQSISSGLFKSQNKQTWDDETSRCAELPEDIPEEQLEILQQEDNKIYENLISEKIYTETQMYELLKNSTSRKLQNELFDLIKKKIDTGDINKAKVFMDKLNELGSTAQINIDELTLVQIEKLFLERKQYSEEDFVTDTFIEDIKEGFKIADSVFKQDHIEPMTQESFRDPKILYDEYNEYLDLQLLEAVNRTTPNDKLTPQIILDQEIEQLVEGQPYQDEVEEFMDQTFEQALEEQIDTMRDKMMKQEKEPFDIPYLTDSYPRFEQTNEQLEEVLESNRNERQQYENSLQMKNFDQLSDYLRGKVEIDKEDAANNLVMQMDVDEGYNSIMREELKNQFSMNQILIKESGLLRQRLLILARQAKQSLGVTLRNKEKLMNHLQNTSKDQASDVVPNKIYNFIRFEKNTYQRQQELKNLYGERTIKRDSKKISDFNTEMQILGRIYELHKGSLKQRSEAVNHMFKLFQIMEQNKVKPDLFEYAVYTKNKDMANRKLNEILKNPSQEHLGQINIDALKTFFKQSLRQDNFAGLGSIMNYISERNLNVASWPLEQFKSSLEYYLNYSPNLTNVMTFTRYYTHIMHNRLETLLNKEYSSKTIDQLNDAEKYALNRSLFNGVESLVDMKQLFKYLVDQVGSKSAVDPVTKDDLMWNLINFFTQDGMSEVQKLSQTGLQTIDESDIAKYIKNHIRDSQTFDRATKLVMRYNDSKETTLQNAILQHLREFQANNNGELPFSFEKNKLRTSYVKLKTARKQLNTKFSEKTLEYYLYLFKQQKMWPEIIDIAENFNELTQTTGESEIKQHYLSDALLRIDSNQHCHKLVSEAVYGGKDLATPGYITSMTKAYFKDGSIKHAIAFFQGKIQEIQEIKKKREDYLVDLFDSVFNDEASQQMSYEEFRERYHRAIRISEKTIRESYTVNQLQKILEEKDYDYIEGLFQYYIVDIDETNFLNQKQKSRNDFKLAQLQSMPIQDLLSNLIINEDEVERVKDIRDRKQALLSMLRSRDIETLMHIKEVMKNDGVKIFSEKMDKHSADELSQIFQIQSKEKIEEVLRRTEGLYNSAYVQEDDVDEYQQDIQEASMQYAFEEVLAKPNISRMYDGKSIRAMADLNNKKRRFTLMRKDQMRLDTHLLNQYLFDGDLQDPADPVKRIQQEYNDSVVQLKEELLEAVNERKEEVLGIALQIFNNLQDKSLKTVRLNELEDMDANEVIKEKAINQTLDKLKILLNDSTSPLYALLKTTALSKGETNYDNFNELLEEHELYDIEFDIKAQAMENEQLESMINLLEHTTEQLKEISNHLLQKSSEEVQFKKLYEKEYKRIRDNDSKHLEQSLEAIVKQHYQEYQQAFEENKRATVAQELKRDQKLSVMRDIFTLEYENQFIDNLFPAFYSQDLIIFGLENKIPEAIRLGEHMMSQNDQKLPKDIQIAVKEYLFSNSEKYQAAIKNTGPIDNQKLYRSHKNAKESPVIFSMDDEYWQDYLKTTWKRSELWKAPSYYAFMHKQNGIVGEVINIPTEQQVEKNIRYAAML</sequence>
<feature type="region of interest" description="Disordered" evidence="2">
    <location>
        <begin position="1"/>
        <end position="52"/>
    </location>
</feature>
<keyword evidence="4" id="KW-1185">Reference proteome</keyword>
<protein>
    <submittedName>
        <fullName evidence="3">Uncharacterized protein</fullName>
    </submittedName>
</protein>
<evidence type="ECO:0000313" key="3">
    <source>
        <dbReference type="EMBL" id="CDW87772.1"/>
    </source>
</evidence>
<proteinExistence type="predicted"/>
<dbReference type="InParanoid" id="A0A078B3G2"/>
<reference evidence="3 4" key="1">
    <citation type="submission" date="2014-06" db="EMBL/GenBank/DDBJ databases">
        <authorList>
            <person name="Swart Estienne"/>
        </authorList>
    </citation>
    <scope>NUCLEOTIDE SEQUENCE [LARGE SCALE GENOMIC DNA]</scope>
    <source>
        <strain evidence="3 4">130c</strain>
    </source>
</reference>
<organism evidence="3 4">
    <name type="scientific">Stylonychia lemnae</name>
    <name type="common">Ciliate</name>
    <dbReference type="NCBI Taxonomy" id="5949"/>
    <lineage>
        <taxon>Eukaryota</taxon>
        <taxon>Sar</taxon>
        <taxon>Alveolata</taxon>
        <taxon>Ciliophora</taxon>
        <taxon>Intramacronucleata</taxon>
        <taxon>Spirotrichea</taxon>
        <taxon>Stichotrichia</taxon>
        <taxon>Sporadotrichida</taxon>
        <taxon>Oxytrichidae</taxon>
        <taxon>Stylonychinae</taxon>
        <taxon>Stylonychia</taxon>
    </lineage>
</organism>
<evidence type="ECO:0000256" key="1">
    <source>
        <dbReference type="SAM" id="Coils"/>
    </source>
</evidence>
<name>A0A078B3G2_STYLE</name>
<dbReference type="Proteomes" id="UP000039865">
    <property type="component" value="Unassembled WGS sequence"/>
</dbReference>
<gene>
    <name evidence="3" type="primary">Contig1129.g1226</name>
    <name evidence="3" type="ORF">STYLEM_16884</name>
</gene>
<dbReference type="EMBL" id="CCKQ01015922">
    <property type="protein sequence ID" value="CDW87772.1"/>
    <property type="molecule type" value="Genomic_DNA"/>
</dbReference>
<feature type="compositionally biased region" description="Polar residues" evidence="2">
    <location>
        <begin position="38"/>
        <end position="52"/>
    </location>
</feature>
<feature type="coiled-coil region" evidence="1">
    <location>
        <begin position="1352"/>
        <end position="1379"/>
    </location>
</feature>
<evidence type="ECO:0000256" key="2">
    <source>
        <dbReference type="SAM" id="MobiDB-lite"/>
    </source>
</evidence>
<evidence type="ECO:0000313" key="4">
    <source>
        <dbReference type="Proteomes" id="UP000039865"/>
    </source>
</evidence>
<accession>A0A078B3G2</accession>